<organism evidence="1 2">
    <name type="scientific">Flavobacterium ginsengiterrae</name>
    <dbReference type="NCBI Taxonomy" id="871695"/>
    <lineage>
        <taxon>Bacteria</taxon>
        <taxon>Pseudomonadati</taxon>
        <taxon>Bacteroidota</taxon>
        <taxon>Flavobacteriia</taxon>
        <taxon>Flavobacteriales</taxon>
        <taxon>Flavobacteriaceae</taxon>
        <taxon>Flavobacterium</taxon>
    </lineage>
</organism>
<accession>A0ABP7GQ99</accession>
<dbReference type="EMBL" id="BAABDU010000003">
    <property type="protein sequence ID" value="GAA3767184.1"/>
    <property type="molecule type" value="Genomic_DNA"/>
</dbReference>
<gene>
    <name evidence="1" type="ORF">GCM10022423_19970</name>
</gene>
<sequence length="104" mass="12249">MTDKEIELYKLEIEELTELLKTEWLDLRETLKNAEFEVENILLIAYCEDDNNGEHGILFTKEKRVIEFEIHDTKLSLKDISDNENLKSEIPQVAVAMDFFDDLI</sequence>
<keyword evidence="2" id="KW-1185">Reference proteome</keyword>
<proteinExistence type="predicted"/>
<dbReference type="RefSeq" id="WP_345143684.1">
    <property type="nucleotide sequence ID" value="NZ_BAABDU010000003.1"/>
</dbReference>
<evidence type="ECO:0000313" key="1">
    <source>
        <dbReference type="EMBL" id="GAA3767184.1"/>
    </source>
</evidence>
<comment type="caution">
    <text evidence="1">The sequence shown here is derived from an EMBL/GenBank/DDBJ whole genome shotgun (WGS) entry which is preliminary data.</text>
</comment>
<protein>
    <submittedName>
        <fullName evidence="1">Uncharacterized protein</fullName>
    </submittedName>
</protein>
<reference evidence="2" key="1">
    <citation type="journal article" date="2019" name="Int. J. Syst. Evol. Microbiol.">
        <title>The Global Catalogue of Microorganisms (GCM) 10K type strain sequencing project: providing services to taxonomists for standard genome sequencing and annotation.</title>
        <authorList>
            <consortium name="The Broad Institute Genomics Platform"/>
            <consortium name="The Broad Institute Genome Sequencing Center for Infectious Disease"/>
            <person name="Wu L."/>
            <person name="Ma J."/>
        </authorList>
    </citation>
    <scope>NUCLEOTIDE SEQUENCE [LARGE SCALE GENOMIC DNA]</scope>
    <source>
        <strain evidence="2">JCM 17337</strain>
    </source>
</reference>
<evidence type="ECO:0000313" key="2">
    <source>
        <dbReference type="Proteomes" id="UP001500748"/>
    </source>
</evidence>
<dbReference type="Proteomes" id="UP001500748">
    <property type="component" value="Unassembled WGS sequence"/>
</dbReference>
<name>A0ABP7GQ99_9FLAO</name>